<organism evidence="2 3">
    <name type="scientific">Turnera subulata</name>
    <dbReference type="NCBI Taxonomy" id="218843"/>
    <lineage>
        <taxon>Eukaryota</taxon>
        <taxon>Viridiplantae</taxon>
        <taxon>Streptophyta</taxon>
        <taxon>Embryophyta</taxon>
        <taxon>Tracheophyta</taxon>
        <taxon>Spermatophyta</taxon>
        <taxon>Magnoliopsida</taxon>
        <taxon>eudicotyledons</taxon>
        <taxon>Gunneridae</taxon>
        <taxon>Pentapetalae</taxon>
        <taxon>rosids</taxon>
        <taxon>fabids</taxon>
        <taxon>Malpighiales</taxon>
        <taxon>Passifloraceae</taxon>
        <taxon>Turnera</taxon>
    </lineage>
</organism>
<evidence type="ECO:0000313" key="2">
    <source>
        <dbReference type="EMBL" id="KAJ4846496.1"/>
    </source>
</evidence>
<name>A0A9Q0JKX6_9ROSI</name>
<keyword evidence="1" id="KW-0812">Transmembrane</keyword>
<dbReference type="Proteomes" id="UP001141552">
    <property type="component" value="Unassembled WGS sequence"/>
</dbReference>
<feature type="transmembrane region" description="Helical" evidence="1">
    <location>
        <begin position="164"/>
        <end position="183"/>
    </location>
</feature>
<comment type="caution">
    <text evidence="2">The sequence shown here is derived from an EMBL/GenBank/DDBJ whole genome shotgun (WGS) entry which is preliminary data.</text>
</comment>
<evidence type="ECO:0000256" key="1">
    <source>
        <dbReference type="SAM" id="Phobius"/>
    </source>
</evidence>
<keyword evidence="1" id="KW-0472">Membrane</keyword>
<dbReference type="EMBL" id="JAKUCV010001413">
    <property type="protein sequence ID" value="KAJ4846496.1"/>
    <property type="molecule type" value="Genomic_DNA"/>
</dbReference>
<dbReference type="AlphaFoldDB" id="A0A9Q0JKX6"/>
<keyword evidence="3" id="KW-1185">Reference proteome</keyword>
<protein>
    <recommendedName>
        <fullName evidence="4">DUF4283 domain-containing protein</fullName>
    </recommendedName>
</protein>
<accession>A0A9Q0JKX6</accession>
<evidence type="ECO:0000313" key="3">
    <source>
        <dbReference type="Proteomes" id="UP001141552"/>
    </source>
</evidence>
<keyword evidence="1" id="KW-1133">Transmembrane helix</keyword>
<dbReference type="OrthoDB" id="1939268at2759"/>
<sequence length="295" mass="33045">MVVIGTKGKGKASANSDPDILVFDIDPTNLPTTRFYLLAKLPGTKTFNPKAFTALLTNLWNVRKSIEFAPPDKSLFLITLASQKDVSRILKGEPWSFDKRLVLFKQVSGMEQFTQHIPIILAKVGRFLHLDERRTLGHGSYVQARVVINVQQALRQSISAKVVIVKYILIMILMMMVPLFNMGRGSVLPQPNPILLPTIPSDTLAHACNPTLLHPLLPHPHVLLPFPLGFKMLLSKQSLVPLFYTNLNLTYPLLLLPCRTLNYLVLPKPTYHRLLHQPKYLATIPGSPTANHSCL</sequence>
<reference evidence="2" key="2">
    <citation type="journal article" date="2023" name="Plants (Basel)">
        <title>Annotation of the Turnera subulata (Passifloraceae) Draft Genome Reveals the S-Locus Evolved after the Divergence of Turneroideae from Passifloroideae in a Stepwise Manner.</title>
        <authorList>
            <person name="Henning P.M."/>
            <person name="Roalson E.H."/>
            <person name="Mir W."/>
            <person name="McCubbin A.G."/>
            <person name="Shore J.S."/>
        </authorList>
    </citation>
    <scope>NUCLEOTIDE SEQUENCE</scope>
    <source>
        <strain evidence="2">F60SS</strain>
    </source>
</reference>
<evidence type="ECO:0008006" key="4">
    <source>
        <dbReference type="Google" id="ProtNLM"/>
    </source>
</evidence>
<reference evidence="2" key="1">
    <citation type="submission" date="2022-02" db="EMBL/GenBank/DDBJ databases">
        <authorList>
            <person name="Henning P.M."/>
            <person name="McCubbin A.G."/>
            <person name="Shore J.S."/>
        </authorList>
    </citation>
    <scope>NUCLEOTIDE SEQUENCE</scope>
    <source>
        <strain evidence="2">F60SS</strain>
        <tissue evidence="2">Leaves</tissue>
    </source>
</reference>
<gene>
    <name evidence="2" type="ORF">Tsubulata_004014</name>
</gene>
<proteinExistence type="predicted"/>